<proteinExistence type="inferred from homology"/>
<evidence type="ECO:0000256" key="2">
    <source>
        <dbReference type="SAM" id="MobiDB-lite"/>
    </source>
</evidence>
<feature type="region of interest" description="Disordered" evidence="2">
    <location>
        <begin position="445"/>
        <end position="466"/>
    </location>
</feature>
<reference evidence="3 4" key="1">
    <citation type="submission" date="2024-02" db="EMBL/GenBank/DDBJ databases">
        <authorList>
            <person name="Vignale AGUSTIN F."/>
            <person name="Sosa J E."/>
            <person name="Modenutti C."/>
        </authorList>
    </citation>
    <scope>NUCLEOTIDE SEQUENCE [LARGE SCALE GENOMIC DNA]</scope>
</reference>
<dbReference type="InterPro" id="IPR042277">
    <property type="entry name" value="IST1-like"/>
</dbReference>
<gene>
    <name evidence="3" type="ORF">ILEXP_LOCUS10492</name>
</gene>
<sequence length="486" mass="54101">MTVASAATSHCKKAIKFGLSVLGRGFNSSKCKTMAKMAVARIKLLRNKRQVVVRQMRRDIALLLESGQDATARVRVEHVIREQNIMAANEFIELFCELIVARLSIISKQRNCPADLKEGISSLIFAAPRCSDIPELVSIRDVFEKKYGEDFVCAATDLRPNCGVNRMLIDKLSVRTPAGEVKLKVMKEIAKEYQVEWDTTESEMELLTPPEELIEGPCTFVSASSMPVKATAKQSVEPNNQKTRLSNDGERKNMHFEDTTSAAEAAAECAKKAIAAAEAAAYLAGKGSYQVTQASGTCNCVTSYEFENSCGNSTSKFMPYTFQENHQILDDQSKVPRRIKRQSFGCDHSSNSDETMPTNMDARKICRRHSCNVPSARPDIQFDEADCDEEIEMDGPTSGVNLIPHQPSRIDAKKNYGRHTYNVPSAHSDIKFDESDCDDEIEMEEPINGMNLPPNRPAPQPVHPKLPDYDALAARFEALKYRKSQT</sequence>
<dbReference type="PANTHER" id="PTHR12161:SF55">
    <property type="entry name" value="REGULATOR OF VPS4 ACTIVITY IN THE MVB PATHWAY PROTEIN"/>
    <property type="match status" value="1"/>
</dbReference>
<dbReference type="EMBL" id="CAUOFW020001253">
    <property type="protein sequence ID" value="CAK9142802.1"/>
    <property type="molecule type" value="Genomic_DNA"/>
</dbReference>
<evidence type="ECO:0000256" key="1">
    <source>
        <dbReference type="ARBA" id="ARBA00005536"/>
    </source>
</evidence>
<name>A0ABC8REQ9_9AQUA</name>
<evidence type="ECO:0000313" key="3">
    <source>
        <dbReference type="EMBL" id="CAK9142802.1"/>
    </source>
</evidence>
<dbReference type="InterPro" id="IPR005061">
    <property type="entry name" value="Ist1"/>
</dbReference>
<protein>
    <recommendedName>
        <fullName evidence="5">IST1-like protein</fullName>
    </recommendedName>
</protein>
<dbReference type="FunFam" id="1.20.1260.60:FF:000003">
    <property type="entry name" value="IST1-like protein isoform A"/>
    <property type="match status" value="1"/>
</dbReference>
<feature type="compositionally biased region" description="Pro residues" evidence="2">
    <location>
        <begin position="454"/>
        <end position="464"/>
    </location>
</feature>
<dbReference type="Proteomes" id="UP001642360">
    <property type="component" value="Unassembled WGS sequence"/>
</dbReference>
<keyword evidence="4" id="KW-1185">Reference proteome</keyword>
<dbReference type="Gene3D" id="1.20.1260.60">
    <property type="entry name" value="Vacuolar protein sorting-associated protein Ist1"/>
    <property type="match status" value="1"/>
</dbReference>
<comment type="similarity">
    <text evidence="1">Belongs to the IST1 family.</text>
</comment>
<dbReference type="Pfam" id="PF03398">
    <property type="entry name" value="Ist1"/>
    <property type="match status" value="1"/>
</dbReference>
<evidence type="ECO:0008006" key="5">
    <source>
        <dbReference type="Google" id="ProtNLM"/>
    </source>
</evidence>
<dbReference type="PANTHER" id="PTHR12161">
    <property type="entry name" value="IST1 FAMILY MEMBER"/>
    <property type="match status" value="1"/>
</dbReference>
<comment type="caution">
    <text evidence="3">The sequence shown here is derived from an EMBL/GenBank/DDBJ whole genome shotgun (WGS) entry which is preliminary data.</text>
</comment>
<evidence type="ECO:0000313" key="4">
    <source>
        <dbReference type="Proteomes" id="UP001642360"/>
    </source>
</evidence>
<accession>A0ABC8REQ9</accession>
<organism evidence="3 4">
    <name type="scientific">Ilex paraguariensis</name>
    <name type="common">yerba mate</name>
    <dbReference type="NCBI Taxonomy" id="185542"/>
    <lineage>
        <taxon>Eukaryota</taxon>
        <taxon>Viridiplantae</taxon>
        <taxon>Streptophyta</taxon>
        <taxon>Embryophyta</taxon>
        <taxon>Tracheophyta</taxon>
        <taxon>Spermatophyta</taxon>
        <taxon>Magnoliopsida</taxon>
        <taxon>eudicotyledons</taxon>
        <taxon>Gunneridae</taxon>
        <taxon>Pentapetalae</taxon>
        <taxon>asterids</taxon>
        <taxon>campanulids</taxon>
        <taxon>Aquifoliales</taxon>
        <taxon>Aquifoliaceae</taxon>
        <taxon>Ilex</taxon>
    </lineage>
</organism>
<dbReference type="AlphaFoldDB" id="A0ABC8REQ9"/>